<sequence>MEQNSLTSENFCGSKNSGNHWPSARNNAAIFRRVRVPKNLGVCANPTINF</sequence>
<accession>A0A7L5CDU0</accession>
<reference evidence="2 3" key="1">
    <citation type="submission" date="2020-03" db="EMBL/GenBank/DDBJ databases">
        <authorList>
            <person name="Grabski M.Z."/>
        </authorList>
    </citation>
    <scope>NUCLEOTIDE SEQUENCE [LARGE SCALE GENOMIC DNA]</scope>
    <source>
        <strain evidence="3">vB_Sen_I1</strain>
    </source>
</reference>
<gene>
    <name evidence="2" type="ORF">vBSenI1_108</name>
</gene>
<evidence type="ECO:0000313" key="2">
    <source>
        <dbReference type="EMBL" id="QJA17869.1"/>
    </source>
</evidence>
<evidence type="ECO:0000256" key="1">
    <source>
        <dbReference type="SAM" id="MobiDB-lite"/>
    </source>
</evidence>
<evidence type="ECO:0000313" key="3">
    <source>
        <dbReference type="Proteomes" id="UP000516571"/>
    </source>
</evidence>
<name>A0A7L5CDU0_9CAUD</name>
<organism evidence="2 3">
    <name type="scientific">Salmonella phage vB_Sen_I1</name>
    <dbReference type="NCBI Taxonomy" id="2723910"/>
    <lineage>
        <taxon>Viruses</taxon>
        <taxon>Duplodnaviria</taxon>
        <taxon>Heunggongvirae</taxon>
        <taxon>Uroviricota</taxon>
        <taxon>Caudoviricetes</taxon>
        <taxon>Demerecviridae</taxon>
        <taxon>Markadamsvirinae</taxon>
        <taxon>Tequintavirus</taxon>
        <taxon>Tequintavirus tvI1</taxon>
    </lineage>
</organism>
<proteinExistence type="predicted"/>
<protein>
    <submittedName>
        <fullName evidence="2">Uncharacterized protein</fullName>
    </submittedName>
</protein>
<dbReference type="Proteomes" id="UP000516571">
    <property type="component" value="Segment"/>
</dbReference>
<feature type="region of interest" description="Disordered" evidence="1">
    <location>
        <begin position="1"/>
        <end position="21"/>
    </location>
</feature>
<keyword evidence="3" id="KW-1185">Reference proteome</keyword>
<dbReference type="EMBL" id="MT233524">
    <property type="protein sequence ID" value="QJA17869.1"/>
    <property type="molecule type" value="Genomic_DNA"/>
</dbReference>